<feature type="region of interest" description="Disordered" evidence="4">
    <location>
        <begin position="55"/>
        <end position="80"/>
    </location>
</feature>
<organism evidence="7 8">
    <name type="scientific">Daphnia galeata</name>
    <dbReference type="NCBI Taxonomy" id="27404"/>
    <lineage>
        <taxon>Eukaryota</taxon>
        <taxon>Metazoa</taxon>
        <taxon>Ecdysozoa</taxon>
        <taxon>Arthropoda</taxon>
        <taxon>Crustacea</taxon>
        <taxon>Branchiopoda</taxon>
        <taxon>Diplostraca</taxon>
        <taxon>Cladocera</taxon>
        <taxon>Anomopoda</taxon>
        <taxon>Daphniidae</taxon>
        <taxon>Daphnia</taxon>
    </lineage>
</organism>
<sequence>MSGGLDHPHQLNNEIFTQEILIEAEDGVRYLVNLGGEECYENQVSNYEESSLMHDLSEESQSLTKHSWTPTSEEKQQLKNQGQAWKQGVWSKEETEQLKQNILDYCDTYSIKDPCKIIFESGKEKRKNFYKTIATGINRPLFAVYRRVVRMYDSKNHIGKYSAEELKKLQELRKEYGNDWQKIGLVMGRSAASIKDRCRHLKEDCNAGPWIPEEEDLLFEAVFGFTQSLPGENSVAGIPWIQIAHRVGSRSERQCRKKWLSYSNMKRIGAVEWNDADELYLLRRLSEIDSDKDIAWTDLAQTWPRASVRSHQWLRAKWKRLKSTLKSSEDLSLKGYLNFLGLEICHELITRSDNLMGRSASTDVYIDNCPSNSIGNILSEVGIAPAAAISAPGVRECRETSSVVLSLPCVTNIPMYLCTPSTNDGCETVGLQDIRFISTATQDIGSGSDSVAIVHLDLDGGEEPAVTTDVMFSGSSLCNSHGSPLGFVDKSDHESEHSHARK</sequence>
<dbReference type="PROSITE" id="PS51294">
    <property type="entry name" value="HTH_MYB"/>
    <property type="match status" value="1"/>
</dbReference>
<dbReference type="Gene3D" id="1.10.10.60">
    <property type="entry name" value="Homeodomain-like"/>
    <property type="match status" value="2"/>
</dbReference>
<dbReference type="CDD" id="cd00167">
    <property type="entry name" value="SANT"/>
    <property type="match status" value="2"/>
</dbReference>
<name>A0A8J2RZD5_9CRUS</name>
<evidence type="ECO:0000256" key="2">
    <source>
        <dbReference type="ARBA" id="ARBA00023125"/>
    </source>
</evidence>
<comment type="subcellular location">
    <subcellularLocation>
        <location evidence="1">Nucleus</location>
    </subcellularLocation>
</comment>
<evidence type="ECO:0000256" key="4">
    <source>
        <dbReference type="SAM" id="MobiDB-lite"/>
    </source>
</evidence>
<dbReference type="PANTHER" id="PTHR46380:SF2">
    <property type="entry name" value="CYCLIN-D-BINDING MYB-LIKE TRANSCRIPTION FACTOR 1"/>
    <property type="match status" value="1"/>
</dbReference>
<dbReference type="InterPro" id="IPR001005">
    <property type="entry name" value="SANT/Myb"/>
</dbReference>
<evidence type="ECO:0000259" key="5">
    <source>
        <dbReference type="PROSITE" id="PS50090"/>
    </source>
</evidence>
<dbReference type="SMART" id="SM00717">
    <property type="entry name" value="SANT"/>
    <property type="match status" value="4"/>
</dbReference>
<evidence type="ECO:0008006" key="9">
    <source>
        <dbReference type="Google" id="ProtNLM"/>
    </source>
</evidence>
<keyword evidence="8" id="KW-1185">Reference proteome</keyword>
<evidence type="ECO:0000256" key="1">
    <source>
        <dbReference type="ARBA" id="ARBA00004123"/>
    </source>
</evidence>
<dbReference type="InterPro" id="IPR051651">
    <property type="entry name" value="DMTF1_DNA-bind_reg"/>
</dbReference>
<dbReference type="GO" id="GO:0005634">
    <property type="term" value="C:nucleus"/>
    <property type="evidence" value="ECO:0007669"/>
    <property type="project" value="UniProtKB-SubCell"/>
</dbReference>
<proteinExistence type="predicted"/>
<dbReference type="PROSITE" id="PS50090">
    <property type="entry name" value="MYB_LIKE"/>
    <property type="match status" value="1"/>
</dbReference>
<dbReference type="OrthoDB" id="39591at2759"/>
<dbReference type="EMBL" id="CAKKLH010000282">
    <property type="protein sequence ID" value="CAH0108291.1"/>
    <property type="molecule type" value="Genomic_DNA"/>
</dbReference>
<protein>
    <recommendedName>
        <fullName evidence="9">Cyclin-D-binding Myb-like transcription factor 1</fullName>
    </recommendedName>
</protein>
<evidence type="ECO:0000313" key="7">
    <source>
        <dbReference type="EMBL" id="CAH0108291.1"/>
    </source>
</evidence>
<dbReference type="InterPro" id="IPR009057">
    <property type="entry name" value="Homeodomain-like_sf"/>
</dbReference>
<dbReference type="FunFam" id="1.10.10.60:FF:000590">
    <property type="entry name" value="Cyclin-D-binding Myb transcription factor 1"/>
    <property type="match status" value="1"/>
</dbReference>
<keyword evidence="3" id="KW-0539">Nucleus</keyword>
<dbReference type="GO" id="GO:0000981">
    <property type="term" value="F:DNA-binding transcription factor activity, RNA polymerase II-specific"/>
    <property type="evidence" value="ECO:0007669"/>
    <property type="project" value="TreeGrafter"/>
</dbReference>
<comment type="caution">
    <text evidence="7">The sequence shown here is derived from an EMBL/GenBank/DDBJ whole genome shotgun (WGS) entry which is preliminary data.</text>
</comment>
<feature type="domain" description="HTH myb-type" evidence="6">
    <location>
        <begin position="202"/>
        <end position="267"/>
    </location>
</feature>
<keyword evidence="2" id="KW-0238">DNA-binding</keyword>
<dbReference type="InterPro" id="IPR017930">
    <property type="entry name" value="Myb_dom"/>
</dbReference>
<dbReference type="SUPFAM" id="SSF46689">
    <property type="entry name" value="Homeodomain-like"/>
    <property type="match status" value="3"/>
</dbReference>
<reference evidence="7" key="1">
    <citation type="submission" date="2021-11" db="EMBL/GenBank/DDBJ databases">
        <authorList>
            <person name="Schell T."/>
        </authorList>
    </citation>
    <scope>NUCLEOTIDE SEQUENCE</scope>
    <source>
        <strain evidence="7">M5</strain>
    </source>
</reference>
<evidence type="ECO:0000313" key="8">
    <source>
        <dbReference type="Proteomes" id="UP000789390"/>
    </source>
</evidence>
<dbReference type="GO" id="GO:0000978">
    <property type="term" value="F:RNA polymerase II cis-regulatory region sequence-specific DNA binding"/>
    <property type="evidence" value="ECO:0007669"/>
    <property type="project" value="TreeGrafter"/>
</dbReference>
<feature type="compositionally biased region" description="Polar residues" evidence="4">
    <location>
        <begin position="59"/>
        <end position="71"/>
    </location>
</feature>
<evidence type="ECO:0000259" key="6">
    <source>
        <dbReference type="PROSITE" id="PS51294"/>
    </source>
</evidence>
<dbReference type="Pfam" id="PF13921">
    <property type="entry name" value="Myb_DNA-bind_6"/>
    <property type="match status" value="1"/>
</dbReference>
<dbReference type="Proteomes" id="UP000789390">
    <property type="component" value="Unassembled WGS sequence"/>
</dbReference>
<gene>
    <name evidence="7" type="ORF">DGAL_LOCUS11662</name>
</gene>
<dbReference type="PANTHER" id="PTHR46380">
    <property type="entry name" value="CYCLIN-D-BINDING MYB-LIKE TRANSCRIPTION FACTOR 1"/>
    <property type="match status" value="1"/>
</dbReference>
<feature type="domain" description="Myb-like" evidence="5">
    <location>
        <begin position="202"/>
        <end position="263"/>
    </location>
</feature>
<evidence type="ECO:0000256" key="3">
    <source>
        <dbReference type="ARBA" id="ARBA00023242"/>
    </source>
</evidence>
<dbReference type="AlphaFoldDB" id="A0A8J2RZD5"/>
<accession>A0A8J2RZD5</accession>